<feature type="coiled-coil region" evidence="12">
    <location>
        <begin position="35"/>
        <end position="62"/>
    </location>
</feature>
<sequence>MFSGAKMRLLKWREKKHPNWKTEIPRPTLDRNKIVEETKNAMKYLENLHEEYKRILDQLLEQLPTLSECGDDKNSLIQQKVDFLKKNLVVIERGLEDSKIFLTLNNIVENIENEVRENEEEIGSLKERIKALKLENNTLRRDLSITQRKLIETEEQSVTLEVERDHLAFMNSLLCEEPCIEETSDEGESLDLSFIDEKETEETEASFPNLPCSIEIDCSLNPRLKIFYNLVMGYIAKGSYEIAAPLCKTTLQDLQEKYGPHHPDVVAMMDIITIVYRGMRRYKDAAKIQHEVLDIKKKTLSQNDISIASTLNTLSALYGKTRKVEEAEKFCRKAVEFRKRVLGKNHVDVGKQLCNLAAICCHTKKYKEAVNCYQEALEILSCTLGPENTYTVKTKNNLASLYVETENYKEAEKLYKEILSYMPQEKSTKAEKEVPVLEETNKKEVKQQENSVHQKKETSSFTAKEVLKNLQNVYEKNGELEDQKKISNGKLDQGLNAS</sequence>
<gene>
    <name evidence="14" type="ORF">LARSCL_LOCUS2388</name>
</gene>
<dbReference type="PRINTS" id="PR00381">
    <property type="entry name" value="KINESINLIGHT"/>
</dbReference>
<evidence type="ECO:0000256" key="9">
    <source>
        <dbReference type="ARBA" id="ARBA00023212"/>
    </source>
</evidence>
<dbReference type="InterPro" id="IPR011990">
    <property type="entry name" value="TPR-like_helical_dom_sf"/>
</dbReference>
<keyword evidence="9 11" id="KW-0206">Cytoskeleton</keyword>
<dbReference type="EMBL" id="CAXIEN010000016">
    <property type="protein sequence ID" value="CAL1265180.1"/>
    <property type="molecule type" value="Genomic_DNA"/>
</dbReference>
<comment type="subcellular location">
    <subcellularLocation>
        <location evidence="1 11">Cytoplasm</location>
        <location evidence="1 11">Cytoskeleton</location>
    </subcellularLocation>
</comment>
<comment type="subunit">
    <text evidence="11">Oligomeric complex composed of two heavy chains and two light chains.</text>
</comment>
<dbReference type="GO" id="GO:0005871">
    <property type="term" value="C:kinesin complex"/>
    <property type="evidence" value="ECO:0007669"/>
    <property type="project" value="UniProtKB-UniRule"/>
</dbReference>
<dbReference type="Proteomes" id="UP001497382">
    <property type="component" value="Unassembled WGS sequence"/>
</dbReference>
<dbReference type="AlphaFoldDB" id="A0AAV1Z478"/>
<dbReference type="InterPro" id="IPR019734">
    <property type="entry name" value="TPR_rpt"/>
</dbReference>
<evidence type="ECO:0000256" key="7">
    <source>
        <dbReference type="ARBA" id="ARBA00023054"/>
    </source>
</evidence>
<feature type="region of interest" description="Disordered" evidence="13">
    <location>
        <begin position="429"/>
        <end position="460"/>
    </location>
</feature>
<proteinExistence type="inferred from homology"/>
<name>A0AAV1Z478_9ARAC</name>
<keyword evidence="6 10" id="KW-0802">TPR repeat</keyword>
<dbReference type="Gene3D" id="1.25.40.10">
    <property type="entry name" value="Tetratricopeptide repeat domain"/>
    <property type="match status" value="1"/>
</dbReference>
<dbReference type="GO" id="GO:0005737">
    <property type="term" value="C:cytoplasm"/>
    <property type="evidence" value="ECO:0007669"/>
    <property type="project" value="TreeGrafter"/>
</dbReference>
<evidence type="ECO:0000256" key="10">
    <source>
        <dbReference type="PROSITE-ProRule" id="PRU00339"/>
    </source>
</evidence>
<evidence type="ECO:0000256" key="1">
    <source>
        <dbReference type="ARBA" id="ARBA00004245"/>
    </source>
</evidence>
<dbReference type="SUPFAM" id="SSF48452">
    <property type="entry name" value="TPR-like"/>
    <property type="match status" value="2"/>
</dbReference>
<organism evidence="14 15">
    <name type="scientific">Larinioides sclopetarius</name>
    <dbReference type="NCBI Taxonomy" id="280406"/>
    <lineage>
        <taxon>Eukaryota</taxon>
        <taxon>Metazoa</taxon>
        <taxon>Ecdysozoa</taxon>
        <taxon>Arthropoda</taxon>
        <taxon>Chelicerata</taxon>
        <taxon>Arachnida</taxon>
        <taxon>Araneae</taxon>
        <taxon>Araneomorphae</taxon>
        <taxon>Entelegynae</taxon>
        <taxon>Araneoidea</taxon>
        <taxon>Araneidae</taxon>
        <taxon>Larinioides</taxon>
    </lineage>
</organism>
<feature type="region of interest" description="Disordered" evidence="13">
    <location>
        <begin position="477"/>
        <end position="498"/>
    </location>
</feature>
<keyword evidence="4 11" id="KW-0493">Microtubule</keyword>
<dbReference type="GO" id="GO:0007018">
    <property type="term" value="P:microtubule-based movement"/>
    <property type="evidence" value="ECO:0007669"/>
    <property type="project" value="TreeGrafter"/>
</dbReference>
<evidence type="ECO:0000256" key="2">
    <source>
        <dbReference type="ARBA" id="ARBA00009622"/>
    </source>
</evidence>
<comment type="caution">
    <text evidence="14">The sequence shown here is derived from an EMBL/GenBank/DDBJ whole genome shotgun (WGS) entry which is preliminary data.</text>
</comment>
<keyword evidence="8 11" id="KW-0505">Motor protein</keyword>
<evidence type="ECO:0000313" key="14">
    <source>
        <dbReference type="EMBL" id="CAL1265180.1"/>
    </source>
</evidence>
<comment type="function">
    <text evidence="11">Kinesin is a microtubule-associated force-producing protein that play a role in organelle transport.</text>
</comment>
<feature type="compositionally biased region" description="Basic and acidic residues" evidence="13">
    <location>
        <begin position="429"/>
        <end position="458"/>
    </location>
</feature>
<keyword evidence="3 11" id="KW-0963">Cytoplasm</keyword>
<evidence type="ECO:0000256" key="6">
    <source>
        <dbReference type="ARBA" id="ARBA00022803"/>
    </source>
</evidence>
<evidence type="ECO:0000256" key="11">
    <source>
        <dbReference type="RuleBase" id="RU367020"/>
    </source>
</evidence>
<evidence type="ECO:0000256" key="12">
    <source>
        <dbReference type="SAM" id="Coils"/>
    </source>
</evidence>
<accession>A0AAV1Z478</accession>
<keyword evidence="5" id="KW-0677">Repeat</keyword>
<dbReference type="GO" id="GO:0019894">
    <property type="term" value="F:kinesin binding"/>
    <property type="evidence" value="ECO:0007669"/>
    <property type="project" value="TreeGrafter"/>
</dbReference>
<reference evidence="14 15" key="1">
    <citation type="submission" date="2024-04" db="EMBL/GenBank/DDBJ databases">
        <authorList>
            <person name="Rising A."/>
            <person name="Reimegard J."/>
            <person name="Sonavane S."/>
            <person name="Akerstrom W."/>
            <person name="Nylinder S."/>
            <person name="Hedman E."/>
            <person name="Kallberg Y."/>
        </authorList>
    </citation>
    <scope>NUCLEOTIDE SEQUENCE [LARGE SCALE GENOMIC DNA]</scope>
</reference>
<evidence type="ECO:0000256" key="3">
    <source>
        <dbReference type="ARBA" id="ARBA00022490"/>
    </source>
</evidence>
<dbReference type="SMART" id="SM00028">
    <property type="entry name" value="TPR"/>
    <property type="match status" value="3"/>
</dbReference>
<dbReference type="PANTHER" id="PTHR45783:SF3">
    <property type="entry name" value="KINESIN LIGHT CHAIN"/>
    <property type="match status" value="1"/>
</dbReference>
<dbReference type="PROSITE" id="PS50005">
    <property type="entry name" value="TPR"/>
    <property type="match status" value="1"/>
</dbReference>
<dbReference type="Pfam" id="PF13374">
    <property type="entry name" value="TPR_10"/>
    <property type="match status" value="3"/>
</dbReference>
<keyword evidence="15" id="KW-1185">Reference proteome</keyword>
<comment type="similarity">
    <text evidence="2 11">Belongs to the kinesin light chain family.</text>
</comment>
<evidence type="ECO:0000313" key="15">
    <source>
        <dbReference type="Proteomes" id="UP001497382"/>
    </source>
</evidence>
<evidence type="ECO:0000256" key="5">
    <source>
        <dbReference type="ARBA" id="ARBA00022737"/>
    </source>
</evidence>
<dbReference type="PANTHER" id="PTHR45783">
    <property type="entry name" value="KINESIN LIGHT CHAIN"/>
    <property type="match status" value="1"/>
</dbReference>
<evidence type="ECO:0000256" key="4">
    <source>
        <dbReference type="ARBA" id="ARBA00022701"/>
    </source>
</evidence>
<keyword evidence="7 12" id="KW-0175">Coiled coil</keyword>
<evidence type="ECO:0000256" key="13">
    <source>
        <dbReference type="SAM" id="MobiDB-lite"/>
    </source>
</evidence>
<dbReference type="GO" id="GO:0005874">
    <property type="term" value="C:microtubule"/>
    <property type="evidence" value="ECO:0007669"/>
    <property type="project" value="UniProtKB-UniRule"/>
</dbReference>
<feature type="coiled-coil region" evidence="12">
    <location>
        <begin position="101"/>
        <end position="156"/>
    </location>
</feature>
<feature type="repeat" description="TPR" evidence="10">
    <location>
        <begin position="392"/>
        <end position="425"/>
    </location>
</feature>
<evidence type="ECO:0000256" key="8">
    <source>
        <dbReference type="ARBA" id="ARBA00023175"/>
    </source>
</evidence>
<dbReference type="InterPro" id="IPR002151">
    <property type="entry name" value="Kinesin_light"/>
</dbReference>
<dbReference type="Pfam" id="PF13424">
    <property type="entry name" value="TPR_12"/>
    <property type="match status" value="1"/>
</dbReference>
<protein>
    <recommendedName>
        <fullName evidence="11">Kinesin light chain</fullName>
    </recommendedName>
</protein>